<evidence type="ECO:0000313" key="4">
    <source>
        <dbReference type="Proteomes" id="UP000308705"/>
    </source>
</evidence>
<dbReference type="AlphaFoldDB" id="A0A4U3MGJ5"/>
<evidence type="ECO:0000256" key="1">
    <source>
        <dbReference type="SAM" id="Phobius"/>
    </source>
</evidence>
<protein>
    <submittedName>
        <fullName evidence="3">DUF4129 domain-containing protein</fullName>
    </submittedName>
</protein>
<dbReference type="Pfam" id="PF13559">
    <property type="entry name" value="DUF4129"/>
    <property type="match status" value="1"/>
</dbReference>
<dbReference type="OrthoDB" id="3389322at2"/>
<dbReference type="Proteomes" id="UP000308705">
    <property type="component" value="Unassembled WGS sequence"/>
</dbReference>
<comment type="caution">
    <text evidence="3">The sequence shown here is derived from an EMBL/GenBank/DDBJ whole genome shotgun (WGS) entry which is preliminary data.</text>
</comment>
<organism evidence="3 4">
    <name type="scientific">Herbidospora galbida</name>
    <dbReference type="NCBI Taxonomy" id="2575442"/>
    <lineage>
        <taxon>Bacteria</taxon>
        <taxon>Bacillati</taxon>
        <taxon>Actinomycetota</taxon>
        <taxon>Actinomycetes</taxon>
        <taxon>Streptosporangiales</taxon>
        <taxon>Streptosporangiaceae</taxon>
        <taxon>Herbidospora</taxon>
    </lineage>
</organism>
<keyword evidence="1" id="KW-1133">Transmembrane helix</keyword>
<dbReference type="RefSeq" id="WP_137247514.1">
    <property type="nucleotide sequence ID" value="NZ_SZQA01000011.1"/>
</dbReference>
<evidence type="ECO:0000259" key="2">
    <source>
        <dbReference type="Pfam" id="PF13559"/>
    </source>
</evidence>
<feature type="domain" description="Protein-glutamine gamma-glutamyltransferase-like C-terminal" evidence="2">
    <location>
        <begin position="125"/>
        <end position="192"/>
    </location>
</feature>
<sequence length="204" mass="22263">MVIDVPVEIGREAAREAAVRELSDPAYPKPSWVDRLLDRLWEFINDLIERATGVPGGWLTLTVLVLILAVIVFALVRAARKAPRSRRPGDGGLFGETRLGAAEHRALAERHAAAGEWAQAIRERLRAIARELEERTIVEPMPGRTATELAAEAGRALPALAADLDQGARTFADVTYGERPGTPEGYAALTDLDTAVRREKATLR</sequence>
<keyword evidence="4" id="KW-1185">Reference proteome</keyword>
<keyword evidence="1" id="KW-0812">Transmembrane</keyword>
<reference evidence="3 4" key="1">
    <citation type="submission" date="2019-04" db="EMBL/GenBank/DDBJ databases">
        <title>Herbidospora sp. NEAU-GS14.nov., a novel actinomycete isolated from soil.</title>
        <authorList>
            <person name="Han L."/>
        </authorList>
    </citation>
    <scope>NUCLEOTIDE SEQUENCE [LARGE SCALE GENOMIC DNA]</scope>
    <source>
        <strain evidence="3 4">NEAU-GS14</strain>
    </source>
</reference>
<gene>
    <name evidence="3" type="ORF">FDA94_14180</name>
</gene>
<feature type="transmembrane region" description="Helical" evidence="1">
    <location>
        <begin position="56"/>
        <end position="76"/>
    </location>
</feature>
<dbReference type="EMBL" id="SZQA01000011">
    <property type="protein sequence ID" value="TKK88435.1"/>
    <property type="molecule type" value="Genomic_DNA"/>
</dbReference>
<proteinExistence type="predicted"/>
<accession>A0A4U3MGJ5</accession>
<name>A0A4U3MGJ5_9ACTN</name>
<dbReference type="InterPro" id="IPR025403">
    <property type="entry name" value="TgpA-like_C"/>
</dbReference>
<evidence type="ECO:0000313" key="3">
    <source>
        <dbReference type="EMBL" id="TKK88435.1"/>
    </source>
</evidence>
<keyword evidence="1" id="KW-0472">Membrane</keyword>